<reference evidence="3 4" key="1">
    <citation type="journal article" date="2018" name="Nat. Genet.">
        <title>Extensive intraspecific gene order and gene structural variations between Mo17 and other maize genomes.</title>
        <authorList>
            <person name="Sun S."/>
            <person name="Zhou Y."/>
            <person name="Chen J."/>
            <person name="Shi J."/>
            <person name="Zhao H."/>
            <person name="Zhao H."/>
            <person name="Song W."/>
            <person name="Zhang M."/>
            <person name="Cui Y."/>
            <person name="Dong X."/>
            <person name="Liu H."/>
            <person name="Ma X."/>
            <person name="Jiao Y."/>
            <person name="Wang B."/>
            <person name="Wei X."/>
            <person name="Stein J.C."/>
            <person name="Glaubitz J.C."/>
            <person name="Lu F."/>
            <person name="Yu G."/>
            <person name="Liang C."/>
            <person name="Fengler K."/>
            <person name="Li B."/>
            <person name="Rafalski A."/>
            <person name="Schnable P.S."/>
            <person name="Ware D.H."/>
            <person name="Buckler E.S."/>
            <person name="Lai J."/>
        </authorList>
    </citation>
    <scope>NUCLEOTIDE SEQUENCE [LARGE SCALE GENOMIC DNA]</scope>
    <source>
        <strain evidence="4">cv. Missouri 17</strain>
        <tissue evidence="3">Seedling</tissue>
    </source>
</reference>
<comment type="caution">
    <text evidence="3">The sequence shown here is derived from an EMBL/GenBank/DDBJ whole genome shotgun (WGS) entry which is preliminary data.</text>
</comment>
<dbReference type="Proteomes" id="UP000251960">
    <property type="component" value="Chromosome 5"/>
</dbReference>
<sequence>MKGLLKGLRYISQIFDAKEPEMQIGKPTDVKHVAHIGWDNASVTAPSWVAASIPSAITPLTCSAPVRSLTNWFPVARVLQMNEFKASPGAARGGDPEPLQPGGSGGCGDEQTGGEDAGGKAERPRRTRGNKVSGGNEPAKRRDCAAEGSRRDRRVAKAADVAEGAEGDAAAAPRQRRRKPRAASGGRSKSSSGGAAASDAEAAQPEAEADRDGC</sequence>
<gene>
    <name evidence="3" type="primary">RIC5_2</name>
    <name evidence="3" type="ORF">Zm00014a_008240</name>
</gene>
<proteinExistence type="predicted"/>
<feature type="compositionally biased region" description="Low complexity" evidence="1">
    <location>
        <begin position="158"/>
        <end position="173"/>
    </location>
</feature>
<feature type="compositionally biased region" description="Low complexity" evidence="1">
    <location>
        <begin position="182"/>
        <end position="206"/>
    </location>
</feature>
<dbReference type="EMBL" id="NCVQ01000006">
    <property type="protein sequence ID" value="PWZ20756.1"/>
    <property type="molecule type" value="Genomic_DNA"/>
</dbReference>
<dbReference type="PANTHER" id="PTHR46325">
    <property type="entry name" value="CRIB DOMAIN-CONTAINING PROTEIN RIC8"/>
    <property type="match status" value="1"/>
</dbReference>
<organism evidence="3 4">
    <name type="scientific">Zea mays</name>
    <name type="common">Maize</name>
    <dbReference type="NCBI Taxonomy" id="4577"/>
    <lineage>
        <taxon>Eukaryota</taxon>
        <taxon>Viridiplantae</taxon>
        <taxon>Streptophyta</taxon>
        <taxon>Embryophyta</taxon>
        <taxon>Tracheophyta</taxon>
        <taxon>Spermatophyta</taxon>
        <taxon>Magnoliopsida</taxon>
        <taxon>Liliopsida</taxon>
        <taxon>Poales</taxon>
        <taxon>Poaceae</taxon>
        <taxon>PACMAD clade</taxon>
        <taxon>Panicoideae</taxon>
        <taxon>Andropogonodae</taxon>
        <taxon>Andropogoneae</taxon>
        <taxon>Tripsacinae</taxon>
        <taxon>Zea</taxon>
    </lineage>
</organism>
<accession>A0A3L6EIH1</accession>
<dbReference type="AlphaFoldDB" id="A0A3L6EIH1"/>
<name>A0A3L6EIH1_MAIZE</name>
<protein>
    <submittedName>
        <fullName evidence="3">CRIB domain-containing protein RIC5</fullName>
    </submittedName>
</protein>
<dbReference type="CDD" id="cd00132">
    <property type="entry name" value="CRIB"/>
    <property type="match status" value="1"/>
</dbReference>
<evidence type="ECO:0000313" key="3">
    <source>
        <dbReference type="EMBL" id="PWZ20756.1"/>
    </source>
</evidence>
<dbReference type="PANTHER" id="PTHR46325:SF49">
    <property type="entry name" value="OS02G0810600 PROTEIN"/>
    <property type="match status" value="1"/>
</dbReference>
<evidence type="ECO:0000313" key="4">
    <source>
        <dbReference type="Proteomes" id="UP000251960"/>
    </source>
</evidence>
<feature type="compositionally biased region" description="Basic and acidic residues" evidence="1">
    <location>
        <begin position="138"/>
        <end position="150"/>
    </location>
</feature>
<dbReference type="PROSITE" id="PS50108">
    <property type="entry name" value="CRIB"/>
    <property type="match status" value="1"/>
</dbReference>
<feature type="region of interest" description="Disordered" evidence="1">
    <location>
        <begin position="87"/>
        <end position="214"/>
    </location>
</feature>
<evidence type="ECO:0000259" key="2">
    <source>
        <dbReference type="PROSITE" id="PS50108"/>
    </source>
</evidence>
<feature type="domain" description="CRIB" evidence="2">
    <location>
        <begin position="24"/>
        <end position="37"/>
    </location>
</feature>
<dbReference type="Gene3D" id="3.90.810.10">
    <property type="entry name" value="CRIB domain"/>
    <property type="match status" value="1"/>
</dbReference>
<evidence type="ECO:0000256" key="1">
    <source>
        <dbReference type="SAM" id="MobiDB-lite"/>
    </source>
</evidence>
<dbReference type="InterPro" id="IPR000095">
    <property type="entry name" value="CRIB_dom"/>
</dbReference>
<dbReference type="InterPro" id="IPR036936">
    <property type="entry name" value="CRIB_dom_sf"/>
</dbReference>
<dbReference type="Pfam" id="PF00786">
    <property type="entry name" value="PBD"/>
    <property type="match status" value="1"/>
</dbReference>
<dbReference type="ExpressionAtlas" id="A0A3L6EIH1">
    <property type="expression patterns" value="baseline"/>
</dbReference>